<proteinExistence type="predicted"/>
<evidence type="ECO:0008006" key="4">
    <source>
        <dbReference type="Google" id="ProtNLM"/>
    </source>
</evidence>
<reference evidence="2 3" key="1">
    <citation type="submission" date="2021-07" db="EMBL/GenBank/DDBJ databases">
        <authorList>
            <person name="Palmer J.M."/>
        </authorList>
    </citation>
    <scope>NUCLEOTIDE SEQUENCE [LARGE SCALE GENOMIC DNA]</scope>
    <source>
        <strain evidence="2 3">AT_MEX2019</strain>
        <tissue evidence="2">Muscle</tissue>
    </source>
</reference>
<comment type="caution">
    <text evidence="2">The sequence shown here is derived from an EMBL/GenBank/DDBJ whole genome shotgun (WGS) entry which is preliminary data.</text>
</comment>
<protein>
    <recommendedName>
        <fullName evidence="4">TNF family profile domain-containing protein</fullName>
    </recommendedName>
</protein>
<sequence length="217" mass="24233">MEQQSSQVDVESLKSSVRRRGNCVDAFLGMSILILFVAVTALAVGGMLVVKELRSELQAPKSEFARLGITDSPSPAYKMQNFAFLKPIASQLDNMTMPWRSVTFFRRTSVGSNFQYDQSSRSLKPLKTGIYFMYIQVNVSCTYKCKAGVLKVEVFNKLTCNVELTADVEKTTVSKKCWTVEQLDSNELVALMTVPENKLENWALDLNSSGLGIFLVE</sequence>
<dbReference type="EMBL" id="JAHUTI010051201">
    <property type="protein sequence ID" value="MED6249048.1"/>
    <property type="molecule type" value="Genomic_DNA"/>
</dbReference>
<keyword evidence="1" id="KW-0472">Membrane</keyword>
<organism evidence="2 3">
    <name type="scientific">Ataeniobius toweri</name>
    <dbReference type="NCBI Taxonomy" id="208326"/>
    <lineage>
        <taxon>Eukaryota</taxon>
        <taxon>Metazoa</taxon>
        <taxon>Chordata</taxon>
        <taxon>Craniata</taxon>
        <taxon>Vertebrata</taxon>
        <taxon>Euteleostomi</taxon>
        <taxon>Actinopterygii</taxon>
        <taxon>Neopterygii</taxon>
        <taxon>Teleostei</taxon>
        <taxon>Neoteleostei</taxon>
        <taxon>Acanthomorphata</taxon>
        <taxon>Ovalentaria</taxon>
        <taxon>Atherinomorphae</taxon>
        <taxon>Cyprinodontiformes</taxon>
        <taxon>Goodeidae</taxon>
        <taxon>Ataeniobius</taxon>
    </lineage>
</organism>
<accession>A0ABU7BF74</accession>
<keyword evidence="1" id="KW-0812">Transmembrane</keyword>
<evidence type="ECO:0000313" key="3">
    <source>
        <dbReference type="Proteomes" id="UP001345963"/>
    </source>
</evidence>
<gene>
    <name evidence="2" type="ORF">ATANTOWER_008600</name>
</gene>
<name>A0ABU7BF74_9TELE</name>
<evidence type="ECO:0000313" key="2">
    <source>
        <dbReference type="EMBL" id="MED6249048.1"/>
    </source>
</evidence>
<feature type="transmembrane region" description="Helical" evidence="1">
    <location>
        <begin position="26"/>
        <end position="50"/>
    </location>
</feature>
<keyword evidence="3" id="KW-1185">Reference proteome</keyword>
<keyword evidence="1" id="KW-1133">Transmembrane helix</keyword>
<evidence type="ECO:0000256" key="1">
    <source>
        <dbReference type="SAM" id="Phobius"/>
    </source>
</evidence>
<dbReference type="InterPro" id="IPR008983">
    <property type="entry name" value="Tumour_necrosis_fac-like_dom"/>
</dbReference>
<dbReference type="Proteomes" id="UP001345963">
    <property type="component" value="Unassembled WGS sequence"/>
</dbReference>
<dbReference type="Gene3D" id="2.60.120.40">
    <property type="match status" value="1"/>
</dbReference>